<gene>
    <name evidence="2" type="ORF">ACFQ1S_35390</name>
</gene>
<dbReference type="PANTHER" id="PTHR33371">
    <property type="entry name" value="INTERMEMBRANE PHOSPHOLIPID TRANSPORT SYSTEM BINDING PROTEIN MLAD-RELATED"/>
    <property type="match status" value="1"/>
</dbReference>
<name>A0ABW3MI46_9PSEU</name>
<evidence type="ECO:0000313" key="2">
    <source>
        <dbReference type="EMBL" id="MFD1050438.1"/>
    </source>
</evidence>
<protein>
    <submittedName>
        <fullName evidence="2">MCE family protein</fullName>
    </submittedName>
</protein>
<reference evidence="3" key="1">
    <citation type="journal article" date="2019" name="Int. J. Syst. Evol. Microbiol.">
        <title>The Global Catalogue of Microorganisms (GCM) 10K type strain sequencing project: providing services to taxonomists for standard genome sequencing and annotation.</title>
        <authorList>
            <consortium name="The Broad Institute Genomics Platform"/>
            <consortium name="The Broad Institute Genome Sequencing Center for Infectious Disease"/>
            <person name="Wu L."/>
            <person name="Ma J."/>
        </authorList>
    </citation>
    <scope>NUCLEOTIDE SEQUENCE [LARGE SCALE GENOMIC DNA]</scope>
    <source>
        <strain evidence="3">JCM 31486</strain>
    </source>
</reference>
<keyword evidence="3" id="KW-1185">Reference proteome</keyword>
<feature type="non-terminal residue" evidence="2">
    <location>
        <position position="1"/>
    </location>
</feature>
<dbReference type="EMBL" id="JBHTIS010002839">
    <property type="protein sequence ID" value="MFD1050438.1"/>
    <property type="molecule type" value="Genomic_DNA"/>
</dbReference>
<accession>A0ABW3MI46</accession>
<dbReference type="Proteomes" id="UP001597045">
    <property type="component" value="Unassembled WGS sequence"/>
</dbReference>
<sequence length="258" mass="28011">GDHVEVKFRVRDAWVGDQSTVSIRIKTLLGSKYLAVDPLGTRDQDPGKAIPLERTSSPYDINQVFDQLANTVTEIDTNKLASALGTLADTFADSPKNIRSALEGLSALSRTISSRDEELAHLLANTQQISRTFADRNDQVEKLLNDGGLLLAEIRKRRDAIASLLSGTRELAAQLTGLVNENTDQLKPALEELDRVNTILQRNQDNLAKSLALAGPYYRLLGNAGGNGRWLDMYVCGLVEQSDPNPDTGNCAPKGGGK</sequence>
<organism evidence="2 3">
    <name type="scientific">Kibdelosporangium lantanae</name>
    <dbReference type="NCBI Taxonomy" id="1497396"/>
    <lineage>
        <taxon>Bacteria</taxon>
        <taxon>Bacillati</taxon>
        <taxon>Actinomycetota</taxon>
        <taxon>Actinomycetes</taxon>
        <taxon>Pseudonocardiales</taxon>
        <taxon>Pseudonocardiaceae</taxon>
        <taxon>Kibdelosporangium</taxon>
    </lineage>
</organism>
<comment type="caution">
    <text evidence="2">The sequence shown here is derived from an EMBL/GenBank/DDBJ whole genome shotgun (WGS) entry which is preliminary data.</text>
</comment>
<dbReference type="PRINTS" id="PR01782">
    <property type="entry name" value="MCEVIRFACTOR"/>
</dbReference>
<proteinExistence type="predicted"/>
<dbReference type="PANTHER" id="PTHR33371:SF18">
    <property type="entry name" value="MCE-FAMILY PROTEIN MCE3C"/>
    <property type="match status" value="1"/>
</dbReference>
<dbReference type="InterPro" id="IPR024516">
    <property type="entry name" value="Mce_C"/>
</dbReference>
<dbReference type="Pfam" id="PF11887">
    <property type="entry name" value="Mce4_CUP1"/>
    <property type="match status" value="1"/>
</dbReference>
<evidence type="ECO:0000259" key="1">
    <source>
        <dbReference type="Pfam" id="PF11887"/>
    </source>
</evidence>
<dbReference type="InterPro" id="IPR005693">
    <property type="entry name" value="Mce"/>
</dbReference>
<evidence type="ECO:0000313" key="3">
    <source>
        <dbReference type="Proteomes" id="UP001597045"/>
    </source>
</evidence>
<dbReference type="NCBIfam" id="TIGR00996">
    <property type="entry name" value="Mtu_fam_mce"/>
    <property type="match status" value="1"/>
</dbReference>
<feature type="domain" description="Mammalian cell entry C-terminal" evidence="1">
    <location>
        <begin position="46"/>
        <end position="256"/>
    </location>
</feature>
<dbReference type="InterPro" id="IPR052336">
    <property type="entry name" value="MlaD_Phospholipid_Transporter"/>
</dbReference>